<evidence type="ECO:0000259" key="6">
    <source>
        <dbReference type="SMART" id="SM00893"/>
    </source>
</evidence>
<dbReference type="PANTHER" id="PTHR21294">
    <property type="entry name" value="ELECTRON TRANSFER FLAVOPROTEIN BETA-SUBUNIT"/>
    <property type="match status" value="1"/>
</dbReference>
<keyword evidence="8" id="KW-1185">Reference proteome</keyword>
<evidence type="ECO:0000256" key="1">
    <source>
        <dbReference type="ARBA" id="ARBA00007557"/>
    </source>
</evidence>
<dbReference type="PANTHER" id="PTHR21294:SF8">
    <property type="entry name" value="ELECTRON TRANSFER FLAVOPROTEIN SUBUNIT BETA"/>
    <property type="match status" value="1"/>
</dbReference>
<dbReference type="EMBL" id="CP042806">
    <property type="protein sequence ID" value="QEE28202.1"/>
    <property type="molecule type" value="Genomic_DNA"/>
</dbReference>
<evidence type="ECO:0000256" key="5">
    <source>
        <dbReference type="ARBA" id="ARBA00042002"/>
    </source>
</evidence>
<dbReference type="SMART" id="SM00893">
    <property type="entry name" value="ETF"/>
    <property type="match status" value="1"/>
</dbReference>
<dbReference type="InterPro" id="IPR012255">
    <property type="entry name" value="ETF_b"/>
</dbReference>
<protein>
    <recommendedName>
        <fullName evidence="2">Electron transfer flavoprotein subunit beta</fullName>
    </recommendedName>
    <alternativeName>
        <fullName evidence="5">Electron transfer flavoprotein small subunit</fullName>
    </alternativeName>
</protein>
<sequence>MKIIVAIKQVPVRDSSLHINAGGRWIDEDDLSYEINEPDAYALEEALQLKEKHGGEVVALLAGPERASQTIREALAKGADRAIHIECEDLASLDTLGVASRLAAAIKDEKADLILTGLQSDDLGLGQTGVVLAELLGIPHATIIMQVEVEGGMGSGSGEGSASGLSMRVKRELEDGWFQHVEMPLPALLTIQSGISKLRYATLMGIKKAKTKEVRRVSGSDLPVAAAPTVTLERVYLPEKKKETQLLEGSPNEAAAKLVEKLKFEVRVI</sequence>
<dbReference type="OrthoDB" id="9804960at2"/>
<dbReference type="Pfam" id="PF01012">
    <property type="entry name" value="ETF"/>
    <property type="match status" value="1"/>
</dbReference>
<evidence type="ECO:0000313" key="7">
    <source>
        <dbReference type="EMBL" id="QEE28202.1"/>
    </source>
</evidence>
<evidence type="ECO:0000256" key="2">
    <source>
        <dbReference type="ARBA" id="ARBA00016797"/>
    </source>
</evidence>
<evidence type="ECO:0000256" key="4">
    <source>
        <dbReference type="ARBA" id="ARBA00022982"/>
    </source>
</evidence>
<accession>A0A5B9E7I8</accession>
<dbReference type="InterPro" id="IPR014729">
    <property type="entry name" value="Rossmann-like_a/b/a_fold"/>
</dbReference>
<dbReference type="CDD" id="cd01714">
    <property type="entry name" value="ETF_beta"/>
    <property type="match status" value="1"/>
</dbReference>
<dbReference type="KEGG" id="talb:FTW19_09455"/>
<dbReference type="RefSeq" id="WP_147647392.1">
    <property type="nucleotide sequence ID" value="NZ_CP042806.1"/>
</dbReference>
<dbReference type="InterPro" id="IPR033948">
    <property type="entry name" value="ETF_beta_N"/>
</dbReference>
<reference evidence="7 8" key="1">
    <citation type="submission" date="2019-08" db="EMBL/GenBank/DDBJ databases">
        <title>Complete genome sequence of Terriglobus albidus strain ORNL.</title>
        <authorList>
            <person name="Podar M."/>
        </authorList>
    </citation>
    <scope>NUCLEOTIDE SEQUENCE [LARGE SCALE GENOMIC DNA]</scope>
    <source>
        <strain evidence="7 8">ORNL</strain>
    </source>
</reference>
<organism evidence="7 8">
    <name type="scientific">Terriglobus albidus</name>
    <dbReference type="NCBI Taxonomy" id="1592106"/>
    <lineage>
        <taxon>Bacteria</taxon>
        <taxon>Pseudomonadati</taxon>
        <taxon>Acidobacteriota</taxon>
        <taxon>Terriglobia</taxon>
        <taxon>Terriglobales</taxon>
        <taxon>Acidobacteriaceae</taxon>
        <taxon>Terriglobus</taxon>
    </lineage>
</organism>
<evidence type="ECO:0000313" key="8">
    <source>
        <dbReference type="Proteomes" id="UP000321820"/>
    </source>
</evidence>
<keyword evidence="4" id="KW-0249">Electron transport</keyword>
<dbReference type="AlphaFoldDB" id="A0A5B9E7I8"/>
<name>A0A5B9E7I8_9BACT</name>
<dbReference type="Gene3D" id="3.40.50.620">
    <property type="entry name" value="HUPs"/>
    <property type="match status" value="1"/>
</dbReference>
<dbReference type="InterPro" id="IPR014730">
    <property type="entry name" value="ETF_a/b_N"/>
</dbReference>
<dbReference type="InterPro" id="IPR000049">
    <property type="entry name" value="ET-Flavoprotein_bsu_CS"/>
</dbReference>
<evidence type="ECO:0000256" key="3">
    <source>
        <dbReference type="ARBA" id="ARBA00022448"/>
    </source>
</evidence>
<keyword evidence="3" id="KW-0813">Transport</keyword>
<dbReference type="Proteomes" id="UP000321820">
    <property type="component" value="Chromosome"/>
</dbReference>
<feature type="domain" description="Electron transfer flavoprotein alpha/beta-subunit N-terminal" evidence="6">
    <location>
        <begin position="23"/>
        <end position="226"/>
    </location>
</feature>
<dbReference type="GO" id="GO:0009055">
    <property type="term" value="F:electron transfer activity"/>
    <property type="evidence" value="ECO:0007669"/>
    <property type="project" value="InterPro"/>
</dbReference>
<dbReference type="PIRSF" id="PIRSF000090">
    <property type="entry name" value="Beta-ETF"/>
    <property type="match status" value="1"/>
</dbReference>
<dbReference type="PROSITE" id="PS01065">
    <property type="entry name" value="ETF_BETA"/>
    <property type="match status" value="1"/>
</dbReference>
<comment type="similarity">
    <text evidence="1">Belongs to the ETF beta-subunit/FixA family.</text>
</comment>
<gene>
    <name evidence="7" type="ORF">FTW19_09455</name>
</gene>
<proteinExistence type="inferred from homology"/>
<dbReference type="SUPFAM" id="SSF52402">
    <property type="entry name" value="Adenine nucleotide alpha hydrolases-like"/>
    <property type="match status" value="1"/>
</dbReference>